<gene>
    <name evidence="5" type="primary">prmC_2</name>
    <name evidence="5" type="ORF">PEV8663_04358</name>
</gene>
<dbReference type="RefSeq" id="WP_170125977.1">
    <property type="nucleotide sequence ID" value="NZ_FXYH01000024.1"/>
</dbReference>
<proteinExistence type="predicted"/>
<dbReference type="InterPro" id="IPR052190">
    <property type="entry name" value="Euk-Arch_PrmC-MTase"/>
</dbReference>
<name>A0A238L6A5_9RHOB</name>
<evidence type="ECO:0000256" key="2">
    <source>
        <dbReference type="ARBA" id="ARBA00022679"/>
    </source>
</evidence>
<keyword evidence="2 5" id="KW-0808">Transferase</keyword>
<dbReference type="GO" id="GO:0008757">
    <property type="term" value="F:S-adenosylmethionine-dependent methyltransferase activity"/>
    <property type="evidence" value="ECO:0007669"/>
    <property type="project" value="TreeGrafter"/>
</dbReference>
<dbReference type="InterPro" id="IPR025714">
    <property type="entry name" value="Methyltranfer_dom"/>
</dbReference>
<keyword evidence="6" id="KW-1185">Reference proteome</keyword>
<keyword evidence="3" id="KW-0949">S-adenosyl-L-methionine</keyword>
<dbReference type="PANTHER" id="PTHR45875">
    <property type="entry name" value="METHYLTRANSFERASE N6AMT1"/>
    <property type="match status" value="1"/>
</dbReference>
<dbReference type="GO" id="GO:0032259">
    <property type="term" value="P:methylation"/>
    <property type="evidence" value="ECO:0007669"/>
    <property type="project" value="UniProtKB-KW"/>
</dbReference>
<accession>A0A238L6A5</accession>
<dbReference type="EMBL" id="FXYH01000024">
    <property type="protein sequence ID" value="SMX49846.1"/>
    <property type="molecule type" value="Genomic_DNA"/>
</dbReference>
<organism evidence="5 6">
    <name type="scientific">Pelagimonas varians</name>
    <dbReference type="NCBI Taxonomy" id="696760"/>
    <lineage>
        <taxon>Bacteria</taxon>
        <taxon>Pseudomonadati</taxon>
        <taxon>Pseudomonadota</taxon>
        <taxon>Alphaproteobacteria</taxon>
        <taxon>Rhodobacterales</taxon>
        <taxon>Roseobacteraceae</taxon>
        <taxon>Pelagimonas</taxon>
    </lineage>
</organism>
<keyword evidence="1 5" id="KW-0489">Methyltransferase</keyword>
<evidence type="ECO:0000256" key="3">
    <source>
        <dbReference type="ARBA" id="ARBA00022691"/>
    </source>
</evidence>
<dbReference type="EC" id="2.1.1.-" evidence="5"/>
<protein>
    <submittedName>
        <fullName evidence="5">Release factor glutamine methyltransferase</fullName>
        <ecNumber evidence="5">2.1.1.-</ecNumber>
    </submittedName>
</protein>
<dbReference type="AlphaFoldDB" id="A0A238L6A5"/>
<dbReference type="GO" id="GO:0035657">
    <property type="term" value="C:eRF1 methyltransferase complex"/>
    <property type="evidence" value="ECO:0007669"/>
    <property type="project" value="TreeGrafter"/>
</dbReference>
<dbReference type="PANTHER" id="PTHR45875:SF1">
    <property type="entry name" value="METHYLTRANSFERASE N6AMT1"/>
    <property type="match status" value="1"/>
</dbReference>
<feature type="domain" description="Methyltransferase" evidence="4">
    <location>
        <begin position="127"/>
        <end position="209"/>
    </location>
</feature>
<dbReference type="SUPFAM" id="SSF53335">
    <property type="entry name" value="S-adenosyl-L-methionine-dependent methyltransferases"/>
    <property type="match status" value="1"/>
</dbReference>
<dbReference type="Pfam" id="PF13847">
    <property type="entry name" value="Methyltransf_31"/>
    <property type="match status" value="1"/>
</dbReference>
<dbReference type="Gene3D" id="3.40.50.150">
    <property type="entry name" value="Vaccinia Virus protein VP39"/>
    <property type="match status" value="1"/>
</dbReference>
<dbReference type="GO" id="GO:0008276">
    <property type="term" value="F:protein methyltransferase activity"/>
    <property type="evidence" value="ECO:0007669"/>
    <property type="project" value="TreeGrafter"/>
</dbReference>
<evidence type="ECO:0000259" key="4">
    <source>
        <dbReference type="Pfam" id="PF13847"/>
    </source>
</evidence>
<dbReference type="InterPro" id="IPR029063">
    <property type="entry name" value="SAM-dependent_MTases_sf"/>
</dbReference>
<sequence>MSLQDVFAELGVLLARYGYLDPDAPAQRDVKEAPTTALLEALFSKAAFVLVTDVATTDLSPLVPALLRAQLLVQRDGKLASNVTILRRGKLFLAGDLDQDRALSVPSFSGVTNALSRLLVPGPFEHAVDMGCGSGVLGFEMADHATKVTGTDLNPRALALARINAAMNSVSNIEFCEGSLLDPLGQVCVDMIVGNLPYVMSPDQNLLFRDGDRPAAQLLKEAVIGASLRLAPGGVAQMLCNWPHDSANPAAGPQHLVTDSGLDAIAITYAVRSPLEHARNWNRELADNDPKAFEQLAERWTNWFSSQNIDAIAFGALTLRRPDGRTPVFRHFHAASWPTGKAGRQVQRILHAIGAEDPFAKPDSSVPRLVDHTLKQDLRCEDGSYRPKSLRLLPDDTIGLGLELESRDASTLSRVDGVRKLSDVIDSNPEHARCLRRLWHLGLLDITPEKGPLH</sequence>
<evidence type="ECO:0000313" key="5">
    <source>
        <dbReference type="EMBL" id="SMX49846.1"/>
    </source>
</evidence>
<dbReference type="CDD" id="cd02440">
    <property type="entry name" value="AdoMet_MTases"/>
    <property type="match status" value="1"/>
</dbReference>
<evidence type="ECO:0000256" key="1">
    <source>
        <dbReference type="ARBA" id="ARBA00022603"/>
    </source>
</evidence>
<evidence type="ECO:0000313" key="6">
    <source>
        <dbReference type="Proteomes" id="UP000220836"/>
    </source>
</evidence>
<reference evidence="5 6" key="1">
    <citation type="submission" date="2017-05" db="EMBL/GenBank/DDBJ databases">
        <authorList>
            <person name="Song R."/>
            <person name="Chenine A.L."/>
            <person name="Ruprecht R.M."/>
        </authorList>
    </citation>
    <scope>NUCLEOTIDE SEQUENCE [LARGE SCALE GENOMIC DNA]</scope>
    <source>
        <strain evidence="5 6">CECT 8663</strain>
    </source>
</reference>
<dbReference type="Proteomes" id="UP000220836">
    <property type="component" value="Unassembled WGS sequence"/>
</dbReference>